<dbReference type="InterPro" id="IPR027417">
    <property type="entry name" value="P-loop_NTPase"/>
</dbReference>
<reference evidence="1 2" key="1">
    <citation type="submission" date="2019-05" db="EMBL/GenBank/DDBJ databases">
        <title>Kocuria coralli sp. nov., a novel actinobacterium isolated from coral reef seawater.</title>
        <authorList>
            <person name="Li J."/>
        </authorList>
    </citation>
    <scope>NUCLEOTIDE SEQUENCE [LARGE SCALE GENOMIC DNA]</scope>
    <source>
        <strain evidence="1 2">SCSIO 13007</strain>
    </source>
</reference>
<comment type="caution">
    <text evidence="1">The sequence shown here is derived from an EMBL/GenBank/DDBJ whole genome shotgun (WGS) entry which is preliminary data.</text>
</comment>
<dbReference type="SUPFAM" id="SSF52540">
    <property type="entry name" value="P-loop containing nucleoside triphosphate hydrolases"/>
    <property type="match status" value="1"/>
</dbReference>
<keyword evidence="1" id="KW-0547">Nucleotide-binding</keyword>
<dbReference type="RefSeq" id="WP_158033586.1">
    <property type="nucleotide sequence ID" value="NZ_ML708615.1"/>
</dbReference>
<protein>
    <submittedName>
        <fullName evidence="1">ATP-binding protein</fullName>
    </submittedName>
</protein>
<proteinExistence type="predicted"/>
<evidence type="ECO:0000313" key="2">
    <source>
        <dbReference type="Proteomes" id="UP000325957"/>
    </source>
</evidence>
<dbReference type="Proteomes" id="UP000325957">
    <property type="component" value="Unassembled WGS sequence"/>
</dbReference>
<keyword evidence="2" id="KW-1185">Reference proteome</keyword>
<keyword evidence="1" id="KW-0067">ATP-binding</keyword>
<dbReference type="EMBL" id="SZWF01000006">
    <property type="protein sequence ID" value="KAA9394563.1"/>
    <property type="molecule type" value="Genomic_DNA"/>
</dbReference>
<evidence type="ECO:0000313" key="1">
    <source>
        <dbReference type="EMBL" id="KAA9394563.1"/>
    </source>
</evidence>
<dbReference type="Gene3D" id="3.40.50.300">
    <property type="entry name" value="P-loop containing nucleotide triphosphate hydrolases"/>
    <property type="match status" value="1"/>
</dbReference>
<gene>
    <name evidence="1" type="ORF">FCK90_07030</name>
</gene>
<accession>A0A5J5KY12</accession>
<dbReference type="OrthoDB" id="9799092at2"/>
<dbReference type="AlphaFoldDB" id="A0A5J5KY12"/>
<sequence>MDTDREPSRRGHVVWINGAFGAGKTTVARRLAQAVPGAVIVDPEEVGSILRQALQPVSPVHDFQEWAAWRELVAATLNAVVHQLPETGPRMVIVPQTITDEAYWSQITASLDPEFQVTAIALHVDRDEHRRRVLEDTDEPGALRWRLGKFEHFREATWVRAAFTGIETSALTPAEVVDKLYAALGSEQASS</sequence>
<dbReference type="Pfam" id="PF13671">
    <property type="entry name" value="AAA_33"/>
    <property type="match status" value="1"/>
</dbReference>
<dbReference type="GO" id="GO:0005524">
    <property type="term" value="F:ATP binding"/>
    <property type="evidence" value="ECO:0007669"/>
    <property type="project" value="UniProtKB-KW"/>
</dbReference>
<organism evidence="1 2">
    <name type="scientific">Kocuria coralli</name>
    <dbReference type="NCBI Taxonomy" id="1461025"/>
    <lineage>
        <taxon>Bacteria</taxon>
        <taxon>Bacillati</taxon>
        <taxon>Actinomycetota</taxon>
        <taxon>Actinomycetes</taxon>
        <taxon>Micrococcales</taxon>
        <taxon>Micrococcaceae</taxon>
        <taxon>Kocuria</taxon>
    </lineage>
</organism>
<name>A0A5J5KY12_9MICC</name>